<sequence>MVIGLGGVVVVVGGVVVVVGGVVVVVGGVVVVFGGVVVVFGGVVVVVAGGVVVVDVVHTGFVIVFESSVTAPLRANSRPSIVALVLAAIDVSARIVP</sequence>
<keyword evidence="1" id="KW-0812">Transmembrane</keyword>
<organism evidence="2 3">
    <name type="scientific">Ferrimicrobium acidiphilum DSM 19497</name>
    <dbReference type="NCBI Taxonomy" id="1121877"/>
    <lineage>
        <taxon>Bacteria</taxon>
        <taxon>Bacillati</taxon>
        <taxon>Actinomycetota</taxon>
        <taxon>Acidimicrobiia</taxon>
        <taxon>Acidimicrobiales</taxon>
        <taxon>Acidimicrobiaceae</taxon>
        <taxon>Ferrimicrobium</taxon>
    </lineage>
</organism>
<evidence type="ECO:0000256" key="1">
    <source>
        <dbReference type="SAM" id="Phobius"/>
    </source>
</evidence>
<accession>A0A0D8FY21</accession>
<dbReference type="Proteomes" id="UP000032336">
    <property type="component" value="Unassembled WGS sequence"/>
</dbReference>
<gene>
    <name evidence="2" type="ORF">FEAC_02260</name>
</gene>
<dbReference type="PATRIC" id="fig|1121877.4.peg.249"/>
<comment type="caution">
    <text evidence="2">The sequence shown here is derived from an EMBL/GenBank/DDBJ whole genome shotgun (WGS) entry which is preliminary data.</text>
</comment>
<feature type="transmembrane region" description="Helical" evidence="1">
    <location>
        <begin position="7"/>
        <end position="33"/>
    </location>
</feature>
<keyword evidence="3" id="KW-1185">Reference proteome</keyword>
<keyword evidence="1" id="KW-1133">Transmembrane helix</keyword>
<dbReference type="EMBL" id="JXUW01000002">
    <property type="protein sequence ID" value="KJE77854.1"/>
    <property type="molecule type" value="Genomic_DNA"/>
</dbReference>
<reference evidence="2 3" key="1">
    <citation type="submission" date="2015-01" db="EMBL/GenBank/DDBJ databases">
        <title>Draft genome of the acidophilic iron oxidizer Ferrimicrobium acidiphilum strain T23.</title>
        <authorList>
            <person name="Poehlein A."/>
            <person name="Eisen S."/>
            <person name="Schloemann M."/>
            <person name="Johnson B.D."/>
            <person name="Daniel R."/>
            <person name="Muehling M."/>
        </authorList>
    </citation>
    <scope>NUCLEOTIDE SEQUENCE [LARGE SCALE GENOMIC DNA]</scope>
    <source>
        <strain evidence="2 3">T23</strain>
    </source>
</reference>
<name>A0A0D8FY21_9ACTN</name>
<feature type="transmembrane region" description="Helical" evidence="1">
    <location>
        <begin position="39"/>
        <end position="65"/>
    </location>
</feature>
<keyword evidence="1" id="KW-0472">Membrane</keyword>
<dbReference type="AlphaFoldDB" id="A0A0D8FY21"/>
<evidence type="ECO:0000313" key="3">
    <source>
        <dbReference type="Proteomes" id="UP000032336"/>
    </source>
</evidence>
<evidence type="ECO:0000313" key="2">
    <source>
        <dbReference type="EMBL" id="KJE77854.1"/>
    </source>
</evidence>
<dbReference type="STRING" id="1121877.FEAC_02260"/>
<proteinExistence type="predicted"/>
<protein>
    <submittedName>
        <fullName evidence="2">Uncharacterized protein</fullName>
    </submittedName>
</protein>